<proteinExistence type="predicted"/>
<comment type="caution">
    <text evidence="1">The sequence shown here is derived from an EMBL/GenBank/DDBJ whole genome shotgun (WGS) entry which is preliminary data.</text>
</comment>
<keyword evidence="2" id="KW-1185">Reference proteome</keyword>
<reference evidence="2" key="1">
    <citation type="journal article" date="2023" name="Nat. Plants">
        <title>Single-cell RNA sequencing provides a high-resolution roadmap for understanding the multicellular compartmentation of specialized metabolism.</title>
        <authorList>
            <person name="Sun S."/>
            <person name="Shen X."/>
            <person name="Li Y."/>
            <person name="Li Y."/>
            <person name="Wang S."/>
            <person name="Li R."/>
            <person name="Zhang H."/>
            <person name="Shen G."/>
            <person name="Guo B."/>
            <person name="Wei J."/>
            <person name="Xu J."/>
            <person name="St-Pierre B."/>
            <person name="Chen S."/>
            <person name="Sun C."/>
        </authorList>
    </citation>
    <scope>NUCLEOTIDE SEQUENCE [LARGE SCALE GENOMIC DNA]</scope>
</reference>
<dbReference type="Proteomes" id="UP001060085">
    <property type="component" value="Linkage Group LG03"/>
</dbReference>
<organism evidence="1 2">
    <name type="scientific">Catharanthus roseus</name>
    <name type="common">Madagascar periwinkle</name>
    <name type="synonym">Vinca rosea</name>
    <dbReference type="NCBI Taxonomy" id="4058"/>
    <lineage>
        <taxon>Eukaryota</taxon>
        <taxon>Viridiplantae</taxon>
        <taxon>Streptophyta</taxon>
        <taxon>Embryophyta</taxon>
        <taxon>Tracheophyta</taxon>
        <taxon>Spermatophyta</taxon>
        <taxon>Magnoliopsida</taxon>
        <taxon>eudicotyledons</taxon>
        <taxon>Gunneridae</taxon>
        <taxon>Pentapetalae</taxon>
        <taxon>asterids</taxon>
        <taxon>lamiids</taxon>
        <taxon>Gentianales</taxon>
        <taxon>Apocynaceae</taxon>
        <taxon>Rauvolfioideae</taxon>
        <taxon>Vinceae</taxon>
        <taxon>Catharanthinae</taxon>
        <taxon>Catharanthus</taxon>
    </lineage>
</organism>
<evidence type="ECO:0000313" key="1">
    <source>
        <dbReference type="EMBL" id="KAI5671927.1"/>
    </source>
</evidence>
<protein>
    <submittedName>
        <fullName evidence="1">Uncharacterized protein</fullName>
    </submittedName>
</protein>
<dbReference type="EMBL" id="CM044703">
    <property type="protein sequence ID" value="KAI5671927.1"/>
    <property type="molecule type" value="Genomic_DNA"/>
</dbReference>
<sequence>MDQEIIQRLKKVTLTEEEEERTVVDEAAVSKGVEDCKLSCLGKLYAKKTFLLRVLRPLIRKVWNLEKLRAVKIRTNVVKIFFETQAVMEKTLRDGPWCFSNNLLALQRWDQMRIFPILPSRTCDTGSMLVV</sequence>
<gene>
    <name evidence="1" type="ORF">M9H77_12291</name>
</gene>
<accession>A0ACC0BH33</accession>
<name>A0ACC0BH33_CATRO</name>
<evidence type="ECO:0000313" key="2">
    <source>
        <dbReference type="Proteomes" id="UP001060085"/>
    </source>
</evidence>